<dbReference type="InterPro" id="IPR015424">
    <property type="entry name" value="PyrdxlP-dep_Trfase"/>
</dbReference>
<reference evidence="1" key="1">
    <citation type="submission" date="2021-08" db="EMBL/GenBank/DDBJ databases">
        <title>WGS assembly of Ceratopteris richardii.</title>
        <authorList>
            <person name="Marchant D.B."/>
            <person name="Chen G."/>
            <person name="Jenkins J."/>
            <person name="Shu S."/>
            <person name="Leebens-Mack J."/>
            <person name="Grimwood J."/>
            <person name="Schmutz J."/>
            <person name="Soltis P."/>
            <person name="Soltis D."/>
            <person name="Chen Z.-H."/>
        </authorList>
    </citation>
    <scope>NUCLEOTIDE SEQUENCE</scope>
    <source>
        <strain evidence="1">Whitten #5841</strain>
        <tissue evidence="1">Leaf</tissue>
    </source>
</reference>
<gene>
    <name evidence="1" type="ORF">KP509_32G040300</name>
</gene>
<accession>A0A8T2QTB5</accession>
<comment type="caution">
    <text evidence="1">The sequence shown here is derived from an EMBL/GenBank/DDBJ whole genome shotgun (WGS) entry which is preliminary data.</text>
</comment>
<keyword evidence="2" id="KW-1185">Reference proteome</keyword>
<dbReference type="InterPro" id="IPR015421">
    <property type="entry name" value="PyrdxlP-dep_Trfase_major"/>
</dbReference>
<evidence type="ECO:0000313" key="1">
    <source>
        <dbReference type="EMBL" id="KAH7287147.1"/>
    </source>
</evidence>
<dbReference type="EMBL" id="CM035437">
    <property type="protein sequence ID" value="KAH7287147.1"/>
    <property type="molecule type" value="Genomic_DNA"/>
</dbReference>
<organism evidence="1 2">
    <name type="scientific">Ceratopteris richardii</name>
    <name type="common">Triangle waterfern</name>
    <dbReference type="NCBI Taxonomy" id="49495"/>
    <lineage>
        <taxon>Eukaryota</taxon>
        <taxon>Viridiplantae</taxon>
        <taxon>Streptophyta</taxon>
        <taxon>Embryophyta</taxon>
        <taxon>Tracheophyta</taxon>
        <taxon>Polypodiopsida</taxon>
        <taxon>Polypodiidae</taxon>
        <taxon>Polypodiales</taxon>
        <taxon>Pteridineae</taxon>
        <taxon>Pteridaceae</taxon>
        <taxon>Parkerioideae</taxon>
        <taxon>Ceratopteris</taxon>
    </lineage>
</organism>
<dbReference type="SUPFAM" id="SSF53383">
    <property type="entry name" value="PLP-dependent transferases"/>
    <property type="match status" value="1"/>
</dbReference>
<name>A0A8T2QTB5_CERRI</name>
<proteinExistence type="predicted"/>
<evidence type="ECO:0000313" key="2">
    <source>
        <dbReference type="Proteomes" id="UP000825935"/>
    </source>
</evidence>
<dbReference type="AlphaFoldDB" id="A0A8T2QTB5"/>
<dbReference type="Gene3D" id="3.40.640.10">
    <property type="entry name" value="Type I PLP-dependent aspartate aminotransferase-like (Major domain)"/>
    <property type="match status" value="1"/>
</dbReference>
<protein>
    <submittedName>
        <fullName evidence="1">Uncharacterized protein</fullName>
    </submittedName>
</protein>
<sequence>MACVQFVEFGNLEAAQSVIQQEQQYEWSLIQGENGIFRAMDSFLRGLREPCDETGTLLIFDKGEPAQQSLWNFPRDGFKERMEFSERWIHSFGDFEILLMRLELFCSLIR</sequence>
<dbReference type="Proteomes" id="UP000825935">
    <property type="component" value="Chromosome 32"/>
</dbReference>